<name>A0A923SGH1_9FLAO</name>
<reference evidence="5 6" key="1">
    <citation type="submission" date="2020-08" db="EMBL/GenBank/DDBJ databases">
        <title>Description of novel Flavobacterium F-392 isolate.</title>
        <authorList>
            <person name="Saticioglu I.B."/>
            <person name="Duman M."/>
            <person name="Altun S."/>
        </authorList>
    </citation>
    <scope>NUCLEOTIDE SEQUENCE [LARGE SCALE GENOMIC DNA]</scope>
    <source>
        <strain evidence="5 6">F-392</strain>
    </source>
</reference>
<evidence type="ECO:0000313" key="5">
    <source>
        <dbReference type="EMBL" id="MBC5845696.1"/>
    </source>
</evidence>
<feature type="chain" id="PRO_5037387575" evidence="3">
    <location>
        <begin position="22"/>
        <end position="569"/>
    </location>
</feature>
<dbReference type="Proteomes" id="UP000641454">
    <property type="component" value="Unassembled WGS sequence"/>
</dbReference>
<feature type="compositionally biased region" description="Basic and acidic residues" evidence="2">
    <location>
        <begin position="541"/>
        <end position="556"/>
    </location>
</feature>
<evidence type="ECO:0000256" key="1">
    <source>
        <dbReference type="ARBA" id="ARBA00022729"/>
    </source>
</evidence>
<dbReference type="Pfam" id="PF13205">
    <property type="entry name" value="Big_5"/>
    <property type="match status" value="1"/>
</dbReference>
<feature type="signal peptide" evidence="3">
    <location>
        <begin position="1"/>
        <end position="21"/>
    </location>
</feature>
<feature type="region of interest" description="Disordered" evidence="2">
    <location>
        <begin position="535"/>
        <end position="569"/>
    </location>
</feature>
<comment type="caution">
    <text evidence="5">The sequence shown here is derived from an EMBL/GenBank/DDBJ whole genome shotgun (WGS) entry which is preliminary data.</text>
</comment>
<evidence type="ECO:0000313" key="6">
    <source>
        <dbReference type="Proteomes" id="UP000641454"/>
    </source>
</evidence>
<keyword evidence="1 3" id="KW-0732">Signal</keyword>
<accession>A0A923SGH1</accession>
<sequence>MLKNSTIILFIILAASLVNCAKRGSITGGLKDTIAPTLKISFPKNFSTNFKGDMIKLVFDENIKLKNLNKQLIVSPPMKQAPVVLPTTASKYLTIKINDTLQPNTTYSFNFGQSIADNNEGNPYNQFKYVFSTGSHIDSLAIKGKIKDAYAKEPDSFVSIMLYDVNEKFNDSVVYNNSPRYITNTLDSLTTFSLENLKAGKYLLVAMKDNNSNNKFNPKEDKIGFLKEFITIPSDTVYELELFKETLAFDAYKPTQASGNRLLLGYNGAQNFKKSKPQITLKKGSTILPTIVTQMPAKDSLQIWYKPIKTDTLSVAVANEKYKENFILKVKDQKKDTLNISAVQKGLLNFRERFTLLSNTPLIQFDNSKIKLLSKDSTAVPFTTEYDEFNQKLYVDFKKVPAEKYTMALLPGALTDFFEKTNDSIRFRFTTKNTDEYGNLRLQLQNVKHFPVIVQLTNAKGDVIATEYSEKNTVVDFNLLDPAKYTVRIIYDDNKNKEYDSGNFLEKRYAEEVVYFSKEIDVRANWDVDQAFDVSIPYNPEPKRKDKKENEKDKKNSNSQGQKPTNQRP</sequence>
<keyword evidence="6" id="KW-1185">Reference proteome</keyword>
<feature type="compositionally biased region" description="Polar residues" evidence="2">
    <location>
        <begin position="557"/>
        <end position="569"/>
    </location>
</feature>
<dbReference type="EMBL" id="JACRUL010000048">
    <property type="protein sequence ID" value="MBC5845696.1"/>
    <property type="molecule type" value="Genomic_DNA"/>
</dbReference>
<feature type="domain" description="SbsA Ig-like" evidence="4">
    <location>
        <begin position="32"/>
        <end position="133"/>
    </location>
</feature>
<gene>
    <name evidence="5" type="ORF">H8R25_14790</name>
</gene>
<evidence type="ECO:0000259" key="4">
    <source>
        <dbReference type="Pfam" id="PF13205"/>
    </source>
</evidence>
<dbReference type="InterPro" id="IPR032812">
    <property type="entry name" value="SbsA_Ig"/>
</dbReference>
<organism evidence="5 6">
    <name type="scientific">Flavobacterium muglaense</name>
    <dbReference type="NCBI Taxonomy" id="2764716"/>
    <lineage>
        <taxon>Bacteria</taxon>
        <taxon>Pseudomonadati</taxon>
        <taxon>Bacteroidota</taxon>
        <taxon>Flavobacteriia</taxon>
        <taxon>Flavobacteriales</taxon>
        <taxon>Flavobacteriaceae</taxon>
        <taxon>Flavobacterium</taxon>
    </lineage>
</organism>
<evidence type="ECO:0000256" key="2">
    <source>
        <dbReference type="SAM" id="MobiDB-lite"/>
    </source>
</evidence>
<proteinExistence type="predicted"/>
<evidence type="ECO:0000256" key="3">
    <source>
        <dbReference type="SAM" id="SignalP"/>
    </source>
</evidence>
<protein>
    <submittedName>
        <fullName evidence="5">Ig-like domain-containing protein</fullName>
    </submittedName>
</protein>
<dbReference type="RefSeq" id="WP_187020624.1">
    <property type="nucleotide sequence ID" value="NZ_JACRUK010000050.1"/>
</dbReference>
<dbReference type="AlphaFoldDB" id="A0A923SGH1"/>